<dbReference type="InterPro" id="IPR006439">
    <property type="entry name" value="HAD-SF_hydro_IA"/>
</dbReference>
<sequence>MSRRFELLIFDWDGTLADSAATIVSSMQQAITALELPRRSDDQIRELIGLGLVDVMERLYPGIDAQHLIGLLEAYRKRFVGHASGEAPLFAGALDTLRRLDVMGFRIAIATGKSRVGLRRALAHHGELARLVSSSRCADETASKPHPKMLHELLEEEQLGPEQALMIGDTEYDIAMARSAGLLGLGVACGVHAPSRIRAAGAAGVIDGVQDLPAWLAAS</sequence>
<dbReference type="InterPro" id="IPR041492">
    <property type="entry name" value="HAD_2"/>
</dbReference>
<reference evidence="1 2" key="1">
    <citation type="submission" date="2023-09" db="EMBL/GenBank/DDBJ databases">
        <authorList>
            <person name="Rey-Velasco X."/>
        </authorList>
    </citation>
    <scope>NUCLEOTIDE SEQUENCE [LARGE SCALE GENOMIC DNA]</scope>
    <source>
        <strain evidence="1 2">W345</strain>
    </source>
</reference>
<dbReference type="NCBIfam" id="TIGR01549">
    <property type="entry name" value="HAD-SF-IA-v1"/>
    <property type="match status" value="1"/>
</dbReference>
<gene>
    <name evidence="1" type="ORF">RM530_09810</name>
</gene>
<evidence type="ECO:0000313" key="1">
    <source>
        <dbReference type="EMBL" id="MDT0497656.1"/>
    </source>
</evidence>
<protein>
    <submittedName>
        <fullName evidence="1">HAD-IA family hydrolase</fullName>
    </submittedName>
</protein>
<name>A0ABU2WK25_9GAMM</name>
<dbReference type="SUPFAM" id="SSF56784">
    <property type="entry name" value="HAD-like"/>
    <property type="match status" value="1"/>
</dbReference>
<dbReference type="Proteomes" id="UP001254608">
    <property type="component" value="Unassembled WGS sequence"/>
</dbReference>
<accession>A0ABU2WK25</accession>
<dbReference type="InterPro" id="IPR023214">
    <property type="entry name" value="HAD_sf"/>
</dbReference>
<proteinExistence type="predicted"/>
<dbReference type="GO" id="GO:0016787">
    <property type="term" value="F:hydrolase activity"/>
    <property type="evidence" value="ECO:0007669"/>
    <property type="project" value="UniProtKB-KW"/>
</dbReference>
<keyword evidence="2" id="KW-1185">Reference proteome</keyword>
<dbReference type="PANTHER" id="PTHR43434:SF24">
    <property type="entry name" value="HYDROLASE-RELATED"/>
    <property type="match status" value="1"/>
</dbReference>
<dbReference type="PANTHER" id="PTHR43434">
    <property type="entry name" value="PHOSPHOGLYCOLATE PHOSPHATASE"/>
    <property type="match status" value="1"/>
</dbReference>
<evidence type="ECO:0000313" key="2">
    <source>
        <dbReference type="Proteomes" id="UP001254608"/>
    </source>
</evidence>
<dbReference type="Gene3D" id="3.40.50.1000">
    <property type="entry name" value="HAD superfamily/HAD-like"/>
    <property type="match status" value="1"/>
</dbReference>
<dbReference type="SFLD" id="SFLDS00003">
    <property type="entry name" value="Haloacid_Dehalogenase"/>
    <property type="match status" value="1"/>
</dbReference>
<dbReference type="Gene3D" id="1.10.150.240">
    <property type="entry name" value="Putative phosphatase, domain 2"/>
    <property type="match status" value="1"/>
</dbReference>
<organism evidence="1 2">
    <name type="scientific">Banduia mediterranea</name>
    <dbReference type="NCBI Taxonomy" id="3075609"/>
    <lineage>
        <taxon>Bacteria</taxon>
        <taxon>Pseudomonadati</taxon>
        <taxon>Pseudomonadota</taxon>
        <taxon>Gammaproteobacteria</taxon>
        <taxon>Nevskiales</taxon>
        <taxon>Algiphilaceae</taxon>
        <taxon>Banduia</taxon>
    </lineage>
</organism>
<dbReference type="InterPro" id="IPR050155">
    <property type="entry name" value="HAD-like_hydrolase_sf"/>
</dbReference>
<dbReference type="RefSeq" id="WP_311365049.1">
    <property type="nucleotide sequence ID" value="NZ_JAVRIC010000012.1"/>
</dbReference>
<dbReference type="SFLD" id="SFLDG01129">
    <property type="entry name" value="C1.5:_HAD__Beta-PGM__Phosphata"/>
    <property type="match status" value="1"/>
</dbReference>
<dbReference type="Pfam" id="PF13419">
    <property type="entry name" value="HAD_2"/>
    <property type="match status" value="1"/>
</dbReference>
<dbReference type="InterPro" id="IPR036412">
    <property type="entry name" value="HAD-like_sf"/>
</dbReference>
<dbReference type="InterPro" id="IPR023198">
    <property type="entry name" value="PGP-like_dom2"/>
</dbReference>
<comment type="caution">
    <text evidence="1">The sequence shown here is derived from an EMBL/GenBank/DDBJ whole genome shotgun (WGS) entry which is preliminary data.</text>
</comment>
<keyword evidence="1" id="KW-0378">Hydrolase</keyword>
<dbReference type="EMBL" id="JAVRIC010000012">
    <property type="protein sequence ID" value="MDT0497656.1"/>
    <property type="molecule type" value="Genomic_DNA"/>
</dbReference>